<sequence>MNIASRKKDNLERTMRTDFPVLIEANGALRTAQHADAYANQLRDEFNTLLFAAIARTDKHVAGRFTSLLNELCVMTGSTVNNIRKGR</sequence>
<evidence type="ECO:0000313" key="1">
    <source>
        <dbReference type="EMBL" id="PLO67670.1"/>
    </source>
</evidence>
<dbReference type="Proteomes" id="UP000234667">
    <property type="component" value="Unassembled WGS sequence"/>
</dbReference>
<protein>
    <submittedName>
        <fullName evidence="1">Uncharacterized protein</fullName>
    </submittedName>
</protein>
<name>A0A2J5PPK7_9ENTR</name>
<dbReference type="EMBL" id="PIDR01000585">
    <property type="protein sequence ID" value="PLO67670.1"/>
    <property type="molecule type" value="Genomic_DNA"/>
</dbReference>
<accession>A0A2J5PPK7</accession>
<reference evidence="1" key="2">
    <citation type="submission" date="2018-01" db="EMBL/GenBank/DDBJ databases">
        <title>Genomic study of Klebsiella pneumoniae.</title>
        <authorList>
            <person name="Yang Y."/>
            <person name="Bicalho R."/>
        </authorList>
    </citation>
    <scope>NUCLEOTIDE SEQUENCE [LARGE SCALE GENOMIC DNA]</scope>
    <source>
        <strain evidence="1">A10</strain>
    </source>
</reference>
<organism evidence="1">
    <name type="scientific">Klebsiella michiganensis</name>
    <dbReference type="NCBI Taxonomy" id="1134687"/>
    <lineage>
        <taxon>Bacteria</taxon>
        <taxon>Pseudomonadati</taxon>
        <taxon>Pseudomonadota</taxon>
        <taxon>Gammaproteobacteria</taxon>
        <taxon>Enterobacterales</taxon>
        <taxon>Enterobacteriaceae</taxon>
        <taxon>Klebsiella/Raoultella group</taxon>
        <taxon>Klebsiella</taxon>
    </lineage>
</organism>
<gene>
    <name evidence="1" type="ORF">CWN49_18235</name>
</gene>
<proteinExistence type="predicted"/>
<comment type="caution">
    <text evidence="1">The sequence shown here is derived from an EMBL/GenBank/DDBJ whole genome shotgun (WGS) entry which is preliminary data.</text>
</comment>
<dbReference type="AlphaFoldDB" id="A0A2J5PPK7"/>
<reference evidence="1" key="1">
    <citation type="submission" date="2017-11" db="EMBL/GenBank/DDBJ databases">
        <authorList>
            <person name="Han C.G."/>
        </authorList>
    </citation>
    <scope>NUCLEOTIDE SEQUENCE [LARGE SCALE GENOMIC DNA]</scope>
    <source>
        <strain evidence="1">A10</strain>
    </source>
</reference>